<organism evidence="1">
    <name type="scientific">Cupriavidus taiwanensis</name>
    <dbReference type="NCBI Taxonomy" id="164546"/>
    <lineage>
        <taxon>Bacteria</taxon>
        <taxon>Pseudomonadati</taxon>
        <taxon>Pseudomonadota</taxon>
        <taxon>Betaproteobacteria</taxon>
        <taxon>Burkholderiales</taxon>
        <taxon>Burkholderiaceae</taxon>
        <taxon>Cupriavidus</taxon>
    </lineage>
</organism>
<evidence type="ECO:0000313" key="1">
    <source>
        <dbReference type="EMBL" id="SPD49195.1"/>
    </source>
</evidence>
<dbReference type="AlphaFoldDB" id="A0A375HD06"/>
<sequence>MTAKQMSPTGKMGLCLSPLLVVCGVAAASVPDAC</sequence>
<proteinExistence type="predicted"/>
<protein>
    <submittedName>
        <fullName evidence="1">Uncharacterized protein</fullName>
    </submittedName>
</protein>
<accession>A0A375HD06</accession>
<dbReference type="EMBL" id="LT984809">
    <property type="protein sequence ID" value="SPD49195.1"/>
    <property type="molecule type" value="Genomic_DNA"/>
</dbReference>
<gene>
    <name evidence="1" type="ORF">CBM2612_P0540</name>
</gene>
<keyword evidence="1" id="KW-0614">Plasmid</keyword>
<reference evidence="1" key="1">
    <citation type="submission" date="2018-01" db="EMBL/GenBank/DDBJ databases">
        <authorList>
            <person name="Gaut B.S."/>
            <person name="Morton B.R."/>
            <person name="Clegg M.T."/>
            <person name="Duvall M.R."/>
        </authorList>
    </citation>
    <scope>NUCLEOTIDE SEQUENCE</scope>
    <source>
        <strain evidence="1">Cupriavidus taiwanensis STM 8555</strain>
    </source>
</reference>
<name>A0A375HD06_9BURK</name>
<geneLocation type="plasmid" evidence="1">
    <name>I</name>
</geneLocation>